<name>A0ABX8XG13_SHEPU</name>
<gene>
    <name evidence="3" type="ORF">K3G22_08020</name>
</gene>
<dbReference type="Pfam" id="PF01636">
    <property type="entry name" value="APH"/>
    <property type="match status" value="1"/>
</dbReference>
<accession>A0ABX8XG13</accession>
<dbReference type="InterPro" id="IPR052077">
    <property type="entry name" value="CcrZ_PhaseVar_Mediator"/>
</dbReference>
<evidence type="ECO:0000313" key="3">
    <source>
        <dbReference type="EMBL" id="QYX74329.1"/>
    </source>
</evidence>
<feature type="transmembrane region" description="Helical" evidence="1">
    <location>
        <begin position="317"/>
        <end position="340"/>
    </location>
</feature>
<feature type="domain" description="Aminoglycoside phosphotransferase" evidence="2">
    <location>
        <begin position="43"/>
        <end position="307"/>
    </location>
</feature>
<dbReference type="PANTHER" id="PTHR40086">
    <property type="entry name" value="PHOSPHOTRANSFERASE YTMP-RELATED"/>
    <property type="match status" value="1"/>
</dbReference>
<keyword evidence="1" id="KW-0472">Membrane</keyword>
<dbReference type="Gene3D" id="3.90.1200.10">
    <property type="match status" value="1"/>
</dbReference>
<dbReference type="RefSeq" id="WP_025008073.1">
    <property type="nucleotide sequence ID" value="NZ_BMPK01000003.1"/>
</dbReference>
<proteinExistence type="predicted"/>
<dbReference type="Proteomes" id="UP000827084">
    <property type="component" value="Chromosome"/>
</dbReference>
<keyword evidence="1" id="KW-1133">Transmembrane helix</keyword>
<dbReference type="SUPFAM" id="SSF56112">
    <property type="entry name" value="Protein kinase-like (PK-like)"/>
    <property type="match status" value="1"/>
</dbReference>
<evidence type="ECO:0000259" key="2">
    <source>
        <dbReference type="Pfam" id="PF01636"/>
    </source>
</evidence>
<dbReference type="PANTHER" id="PTHR40086:SF1">
    <property type="entry name" value="CELL CYCLE REGULATOR CCRZ"/>
    <property type="match status" value="1"/>
</dbReference>
<keyword evidence="4" id="KW-1185">Reference proteome</keyword>
<dbReference type="GeneID" id="67443198"/>
<dbReference type="EMBL" id="CP080635">
    <property type="protein sequence ID" value="QYX74329.1"/>
    <property type="molecule type" value="Genomic_DNA"/>
</dbReference>
<protein>
    <submittedName>
        <fullName evidence="3">Phosphotransferase</fullName>
    </submittedName>
</protein>
<organism evidence="3 4">
    <name type="scientific">Shewanella putrefaciens</name>
    <name type="common">Pseudomonas putrefaciens</name>
    <dbReference type="NCBI Taxonomy" id="24"/>
    <lineage>
        <taxon>Bacteria</taxon>
        <taxon>Pseudomonadati</taxon>
        <taxon>Pseudomonadota</taxon>
        <taxon>Gammaproteobacteria</taxon>
        <taxon>Alteromonadales</taxon>
        <taxon>Shewanellaceae</taxon>
        <taxon>Shewanella</taxon>
    </lineage>
</organism>
<dbReference type="InterPro" id="IPR011009">
    <property type="entry name" value="Kinase-like_dom_sf"/>
</dbReference>
<reference evidence="3 4" key="1">
    <citation type="submission" date="2021-08" db="EMBL/GenBank/DDBJ databases">
        <title>Shewanella putrefaciens YZ-J, complete genome.</title>
        <authorList>
            <person name="Yi Z."/>
        </authorList>
    </citation>
    <scope>NUCLEOTIDE SEQUENCE [LARGE SCALE GENOMIC DNA]</scope>
    <source>
        <strain evidence="3 4">YZ-J</strain>
    </source>
</reference>
<evidence type="ECO:0000313" key="4">
    <source>
        <dbReference type="Proteomes" id="UP000827084"/>
    </source>
</evidence>
<evidence type="ECO:0000256" key="1">
    <source>
        <dbReference type="SAM" id="Phobius"/>
    </source>
</evidence>
<dbReference type="Gene3D" id="3.30.200.20">
    <property type="entry name" value="Phosphorylase Kinase, domain 1"/>
    <property type="match status" value="1"/>
</dbReference>
<sequence>MSSTPKAVNLTCSSLVVAPVSTELYKTLFPILEAAGLDTVLSITELSGGLSNHNYKIITPKASYVLRVNANATDIFCIREQEHFYWQQLAKAKVAPQLFWVSDDERYYLSEFIASDGIQDDPISEPATLFWRDLEKPLCARDFLQNAKRDNTQSTRIPHYGQAHILLLELLLKLRDLPAGPYAISVTEQWQEYHQQMINYATLPTATETVIIHHRQLDSAWHGRVTKLVGIQADIQRWADKLAACLVAPQFCHRDLNPHNLLLKNNHLFCIDFEYATASHPLCELAVVLATHALTPKQQHFLLDEYLKDHPYLTMDAALAVPAAIELYWVFACYWALLMAAQQTESNRRTEYIAWFDFFWPMISHEV</sequence>
<dbReference type="InterPro" id="IPR002575">
    <property type="entry name" value="Aminoglycoside_PTrfase"/>
</dbReference>
<keyword evidence="1" id="KW-0812">Transmembrane</keyword>